<accession>A0A9P4VMK1</accession>
<dbReference type="AlphaFoldDB" id="A0A9P4VMK1"/>
<gene>
    <name evidence="2" type="ORF">M501DRAFT_1020538</name>
</gene>
<dbReference type="InterPro" id="IPR010730">
    <property type="entry name" value="HET"/>
</dbReference>
<proteinExistence type="predicted"/>
<dbReference type="Pfam" id="PF06985">
    <property type="entry name" value="HET"/>
    <property type="match status" value="1"/>
</dbReference>
<sequence>MAVVLPLRLLHYVDGIFSVIDSRSHNVQEYDIISYTWGAKEEREYDPQINGVTWAFTLKKEKLAQIKMLMRASGIQYLWVDSLCLNQADEREKAVEMSKMFQYYKSARKCHILIEMTEVWDPLQIVNDLKFIDHILSHMGGAALASEAMKLTENMHNRLAMWADTAHWNFPVDKSIVRSAAVDMGVLNCYATCISRVSSLFHNLYFSRVWTFQEMILGKNITMWAIKKSPENREDISNIRELDTWMDLATDSRDKASKLKDWIASCRVLKTGAIDAILRIIEEDNLILWILQLRVQGISRAREDIINGGPNWWYENYKGISNIFSAISLTPRECYQKRDIFRGLLGIFNGLFTPEEIERDMTGDDIEKISFNFFKQLSTKTEFAWTKLAISSTKRGEWDWIPVVEDYSGDMTTDCFAGVVKLGKLKAKGQAKTIAMTGVKGAPRKYMKIRLRQQQNSDFQFIFKGCNCGKKVKTGTFSSELIPTYDQPKDVYKDETGRILVQCATVLGSIMDPGCDVIQYRRKLLHNLQPEWTTSDPIAKPTGWVDRCVSGTFWENPSREYVRVHNQSMNYRIVDITGCESRLYNKRTESISCEVTVNCGCTIIAPFSLIFGAMTAVEGSFLGERAADIGPDGRIILRDGLGLVQVGDVGKTFNLVAFGGDINAHKAYASSCRSTKDEKPVIPKLPWPNGRALVREEFTHDLTDVMRDYAYVETGGSGNLLISRNHKLDQYKIVGVCIDEWIANDKGQDTVTIR</sequence>
<organism evidence="2 3">
    <name type="scientific">Patellaria atrata CBS 101060</name>
    <dbReference type="NCBI Taxonomy" id="1346257"/>
    <lineage>
        <taxon>Eukaryota</taxon>
        <taxon>Fungi</taxon>
        <taxon>Dikarya</taxon>
        <taxon>Ascomycota</taxon>
        <taxon>Pezizomycotina</taxon>
        <taxon>Dothideomycetes</taxon>
        <taxon>Dothideomycetes incertae sedis</taxon>
        <taxon>Patellariales</taxon>
        <taxon>Patellariaceae</taxon>
        <taxon>Patellaria</taxon>
    </lineage>
</organism>
<comment type="caution">
    <text evidence="2">The sequence shown here is derived from an EMBL/GenBank/DDBJ whole genome shotgun (WGS) entry which is preliminary data.</text>
</comment>
<dbReference type="Proteomes" id="UP000799429">
    <property type="component" value="Unassembled WGS sequence"/>
</dbReference>
<dbReference type="PANTHER" id="PTHR24148:SF64">
    <property type="entry name" value="HETEROKARYON INCOMPATIBILITY DOMAIN-CONTAINING PROTEIN"/>
    <property type="match status" value="1"/>
</dbReference>
<name>A0A9P4VMK1_9PEZI</name>
<keyword evidence="3" id="KW-1185">Reference proteome</keyword>
<reference evidence="2" key="1">
    <citation type="journal article" date="2020" name="Stud. Mycol.">
        <title>101 Dothideomycetes genomes: a test case for predicting lifestyles and emergence of pathogens.</title>
        <authorList>
            <person name="Haridas S."/>
            <person name="Albert R."/>
            <person name="Binder M."/>
            <person name="Bloem J."/>
            <person name="Labutti K."/>
            <person name="Salamov A."/>
            <person name="Andreopoulos B."/>
            <person name="Baker S."/>
            <person name="Barry K."/>
            <person name="Bills G."/>
            <person name="Bluhm B."/>
            <person name="Cannon C."/>
            <person name="Castanera R."/>
            <person name="Culley D."/>
            <person name="Daum C."/>
            <person name="Ezra D."/>
            <person name="Gonzalez J."/>
            <person name="Henrissat B."/>
            <person name="Kuo A."/>
            <person name="Liang C."/>
            <person name="Lipzen A."/>
            <person name="Lutzoni F."/>
            <person name="Magnuson J."/>
            <person name="Mondo S."/>
            <person name="Nolan M."/>
            <person name="Ohm R."/>
            <person name="Pangilinan J."/>
            <person name="Park H.-J."/>
            <person name="Ramirez L."/>
            <person name="Alfaro M."/>
            <person name="Sun H."/>
            <person name="Tritt A."/>
            <person name="Yoshinaga Y."/>
            <person name="Zwiers L.-H."/>
            <person name="Turgeon B."/>
            <person name="Goodwin S."/>
            <person name="Spatafora J."/>
            <person name="Crous P."/>
            <person name="Grigoriev I."/>
        </authorList>
    </citation>
    <scope>NUCLEOTIDE SEQUENCE</scope>
    <source>
        <strain evidence="2">CBS 101060</strain>
    </source>
</reference>
<feature type="domain" description="Heterokaryon incompatibility" evidence="1">
    <location>
        <begin position="30"/>
        <end position="214"/>
    </location>
</feature>
<dbReference type="InterPro" id="IPR052895">
    <property type="entry name" value="HetReg/Transcr_Mod"/>
</dbReference>
<dbReference type="EMBL" id="MU006115">
    <property type="protein sequence ID" value="KAF2834747.1"/>
    <property type="molecule type" value="Genomic_DNA"/>
</dbReference>
<dbReference type="OrthoDB" id="2157530at2759"/>
<evidence type="ECO:0000259" key="1">
    <source>
        <dbReference type="Pfam" id="PF06985"/>
    </source>
</evidence>
<dbReference type="PANTHER" id="PTHR24148">
    <property type="entry name" value="ANKYRIN REPEAT DOMAIN-CONTAINING PROTEIN 39 HOMOLOG-RELATED"/>
    <property type="match status" value="1"/>
</dbReference>
<evidence type="ECO:0000313" key="2">
    <source>
        <dbReference type="EMBL" id="KAF2834747.1"/>
    </source>
</evidence>
<evidence type="ECO:0000313" key="3">
    <source>
        <dbReference type="Proteomes" id="UP000799429"/>
    </source>
</evidence>
<protein>
    <recommendedName>
        <fullName evidence="1">Heterokaryon incompatibility domain-containing protein</fullName>
    </recommendedName>
</protein>